<evidence type="ECO:0000313" key="8">
    <source>
        <dbReference type="EMBL" id="RZT59534.1"/>
    </source>
</evidence>
<keyword evidence="2 4" id="KW-0560">Oxidoreductase</keyword>
<dbReference type="Proteomes" id="UP000292408">
    <property type="component" value="Unassembled WGS sequence"/>
</dbReference>
<gene>
    <name evidence="8" type="ORF">EV140_1512</name>
</gene>
<dbReference type="GO" id="GO:0051287">
    <property type="term" value="F:NAD binding"/>
    <property type="evidence" value="ECO:0007669"/>
    <property type="project" value="InterPro"/>
</dbReference>
<proteinExistence type="inferred from homology"/>
<protein>
    <submittedName>
        <fullName evidence="8">D-3-phosphoglycerate dehydrogenase</fullName>
    </submittedName>
</protein>
<evidence type="ECO:0000313" key="9">
    <source>
        <dbReference type="Proteomes" id="UP000292408"/>
    </source>
</evidence>
<evidence type="ECO:0000256" key="3">
    <source>
        <dbReference type="ARBA" id="ARBA00023027"/>
    </source>
</evidence>
<dbReference type="PANTHER" id="PTHR42789:SF1">
    <property type="entry name" value="D-ISOMER SPECIFIC 2-HYDROXYACID DEHYDROGENASE FAMILY PROTEIN (AFU_ORTHOLOGUE AFUA_6G10090)"/>
    <property type="match status" value="1"/>
</dbReference>
<keyword evidence="9" id="KW-1185">Reference proteome</keyword>
<name>A0A4Q7TGE4_9MICO</name>
<evidence type="ECO:0000259" key="7">
    <source>
        <dbReference type="Pfam" id="PF02826"/>
    </source>
</evidence>
<dbReference type="InterPro" id="IPR050857">
    <property type="entry name" value="D-2-hydroxyacid_DH"/>
</dbReference>
<dbReference type="InterPro" id="IPR006140">
    <property type="entry name" value="D-isomer_DH_NAD-bd"/>
</dbReference>
<evidence type="ECO:0000256" key="2">
    <source>
        <dbReference type="ARBA" id="ARBA00023002"/>
    </source>
</evidence>
<dbReference type="EMBL" id="SGXT01000015">
    <property type="protein sequence ID" value="RZT59534.1"/>
    <property type="molecule type" value="Genomic_DNA"/>
</dbReference>
<evidence type="ECO:0000256" key="4">
    <source>
        <dbReference type="RuleBase" id="RU003719"/>
    </source>
</evidence>
<dbReference type="SUPFAM" id="SSF52283">
    <property type="entry name" value="Formate/glycerate dehydrogenase catalytic domain-like"/>
    <property type="match status" value="1"/>
</dbReference>
<comment type="similarity">
    <text evidence="1 4">Belongs to the D-isomer specific 2-hydroxyacid dehydrogenase family.</text>
</comment>
<accession>A0A4Q7TGE4</accession>
<dbReference type="Gene3D" id="3.40.50.720">
    <property type="entry name" value="NAD(P)-binding Rossmann-like Domain"/>
    <property type="match status" value="2"/>
</dbReference>
<feature type="domain" description="D-isomer specific 2-hydroxyacid dehydrogenase catalytic" evidence="6">
    <location>
        <begin position="41"/>
        <end position="315"/>
    </location>
</feature>
<evidence type="ECO:0000256" key="5">
    <source>
        <dbReference type="SAM" id="MobiDB-lite"/>
    </source>
</evidence>
<reference evidence="8 9" key="1">
    <citation type="journal article" date="2015" name="Stand. Genomic Sci.">
        <title>Genomic Encyclopedia of Bacterial and Archaeal Type Strains, Phase III: the genomes of soil and plant-associated and newly described type strains.</title>
        <authorList>
            <person name="Whitman W.B."/>
            <person name="Woyke T."/>
            <person name="Klenk H.P."/>
            <person name="Zhou Y."/>
            <person name="Lilburn T.G."/>
            <person name="Beck B.J."/>
            <person name="De Vos P."/>
            <person name="Vandamme P."/>
            <person name="Eisen J.A."/>
            <person name="Garrity G."/>
            <person name="Hugenholtz P."/>
            <person name="Kyrpides N.C."/>
        </authorList>
    </citation>
    <scope>NUCLEOTIDE SEQUENCE [LARGE SCALE GENOMIC DNA]</scope>
    <source>
        <strain evidence="8 9">AC4r</strain>
    </source>
</reference>
<organism evidence="8 9">
    <name type="scientific">Microcella alkaliphila</name>
    <dbReference type="NCBI Taxonomy" id="279828"/>
    <lineage>
        <taxon>Bacteria</taxon>
        <taxon>Bacillati</taxon>
        <taxon>Actinomycetota</taxon>
        <taxon>Actinomycetes</taxon>
        <taxon>Micrococcales</taxon>
        <taxon>Microbacteriaceae</taxon>
        <taxon>Microcella</taxon>
    </lineage>
</organism>
<dbReference type="PANTHER" id="PTHR42789">
    <property type="entry name" value="D-ISOMER SPECIFIC 2-HYDROXYACID DEHYDROGENASE FAMILY PROTEIN (AFU_ORTHOLOGUE AFUA_6G10090)"/>
    <property type="match status" value="1"/>
</dbReference>
<dbReference type="InterPro" id="IPR006139">
    <property type="entry name" value="D-isomer_2_OHA_DH_cat_dom"/>
</dbReference>
<dbReference type="Pfam" id="PF00389">
    <property type="entry name" value="2-Hacid_dh"/>
    <property type="match status" value="1"/>
</dbReference>
<evidence type="ECO:0000256" key="1">
    <source>
        <dbReference type="ARBA" id="ARBA00005854"/>
    </source>
</evidence>
<sequence length="340" mass="35546">MATILATSRSFGDGDLDLARELEDAGHRILRGPSDHDFAFVARELADADAWVAGTGPVTAEHLDAAPNLRVVARYGVGFEAVDLEAAAVRGVWVTNTPGANSSAVAEHTIALMLTALRGVVDGDRRVRKGDWSTFRGRELGGLTVGIVGFGRIGRGVAQRLSGFGSRILAADPMITPQQLSDLGVEPSTLQHMASQCDVITLHAPGGDTLITAQWLDTIKRSCVIVNTARSDLVDEAALAAALELGRIAAYAADTLHGDTGGLPSPLLTPRLSPRVTITPHLGAQTVEAVDGMGSRAVENVLAVLAGDTPHDAVNTPDPDARAARDRAAARLDTTLKDTP</sequence>
<comment type="caution">
    <text evidence="8">The sequence shown here is derived from an EMBL/GenBank/DDBJ whole genome shotgun (WGS) entry which is preliminary data.</text>
</comment>
<dbReference type="RefSeq" id="WP_130282619.1">
    <property type="nucleotide sequence ID" value="NZ_SGXT01000015.1"/>
</dbReference>
<evidence type="ECO:0000259" key="6">
    <source>
        <dbReference type="Pfam" id="PF00389"/>
    </source>
</evidence>
<dbReference type="AlphaFoldDB" id="A0A4Q7TGE4"/>
<feature type="region of interest" description="Disordered" evidence="5">
    <location>
        <begin position="309"/>
        <end position="340"/>
    </location>
</feature>
<dbReference type="InterPro" id="IPR036291">
    <property type="entry name" value="NAD(P)-bd_dom_sf"/>
</dbReference>
<feature type="domain" description="D-isomer specific 2-hydroxyacid dehydrogenase NAD-binding" evidence="7">
    <location>
        <begin position="110"/>
        <end position="283"/>
    </location>
</feature>
<dbReference type="OrthoDB" id="117809at2"/>
<dbReference type="SUPFAM" id="SSF51735">
    <property type="entry name" value="NAD(P)-binding Rossmann-fold domains"/>
    <property type="match status" value="1"/>
</dbReference>
<feature type="compositionally biased region" description="Basic and acidic residues" evidence="5">
    <location>
        <begin position="319"/>
        <end position="340"/>
    </location>
</feature>
<dbReference type="GO" id="GO:0016616">
    <property type="term" value="F:oxidoreductase activity, acting on the CH-OH group of donors, NAD or NADP as acceptor"/>
    <property type="evidence" value="ECO:0007669"/>
    <property type="project" value="InterPro"/>
</dbReference>
<keyword evidence="3" id="KW-0520">NAD</keyword>
<dbReference type="Pfam" id="PF02826">
    <property type="entry name" value="2-Hacid_dh_C"/>
    <property type="match status" value="1"/>
</dbReference>